<dbReference type="PROSITE" id="PS50082">
    <property type="entry name" value="WD_REPEATS_2"/>
    <property type="match status" value="1"/>
</dbReference>
<dbReference type="InterPro" id="IPR056884">
    <property type="entry name" value="NPHP3-like_N"/>
</dbReference>
<dbReference type="PROSITE" id="PS00678">
    <property type="entry name" value="WD_REPEATS_1"/>
    <property type="match status" value="1"/>
</dbReference>
<feature type="domain" description="NACHT" evidence="4">
    <location>
        <begin position="240"/>
        <end position="389"/>
    </location>
</feature>
<dbReference type="Gene3D" id="2.130.10.10">
    <property type="entry name" value="YVTN repeat-like/Quinoprotein amine dehydrogenase"/>
    <property type="match status" value="3"/>
</dbReference>
<dbReference type="Gene3D" id="3.40.50.300">
    <property type="entry name" value="P-loop containing nucleotide triphosphate hydrolases"/>
    <property type="match status" value="1"/>
</dbReference>
<dbReference type="SMART" id="SM00320">
    <property type="entry name" value="WD40"/>
    <property type="match status" value="8"/>
</dbReference>
<keyword evidence="6" id="KW-1185">Reference proteome</keyword>
<dbReference type="InterPro" id="IPR007111">
    <property type="entry name" value="NACHT_NTPase"/>
</dbReference>
<dbReference type="OrthoDB" id="4368804at2759"/>
<dbReference type="InterPro" id="IPR027417">
    <property type="entry name" value="P-loop_NTPase"/>
</dbReference>
<name>A0A9W9T1E5_9EURO</name>
<comment type="caution">
    <text evidence="5">The sequence shown here is derived from an EMBL/GenBank/DDBJ whole genome shotgun (WGS) entry which is preliminary data.</text>
</comment>
<dbReference type="PROSITE" id="PS50837">
    <property type="entry name" value="NACHT"/>
    <property type="match status" value="1"/>
</dbReference>
<feature type="repeat" description="WD" evidence="3">
    <location>
        <begin position="772"/>
        <end position="798"/>
    </location>
</feature>
<proteinExistence type="predicted"/>
<dbReference type="AlphaFoldDB" id="A0A9W9T1E5"/>
<dbReference type="PANTHER" id="PTHR10039">
    <property type="entry name" value="AMELOGENIN"/>
    <property type="match status" value="1"/>
</dbReference>
<dbReference type="Pfam" id="PF24883">
    <property type="entry name" value="NPHP3_N"/>
    <property type="match status" value="1"/>
</dbReference>
<evidence type="ECO:0000313" key="6">
    <source>
        <dbReference type="Proteomes" id="UP001150879"/>
    </source>
</evidence>
<keyword evidence="2" id="KW-0677">Repeat</keyword>
<dbReference type="InterPro" id="IPR011047">
    <property type="entry name" value="Quinoprotein_ADH-like_sf"/>
</dbReference>
<protein>
    <submittedName>
        <fullName evidence="5">WD40 repeat-like protein</fullName>
    </submittedName>
</protein>
<evidence type="ECO:0000313" key="5">
    <source>
        <dbReference type="EMBL" id="KAJ5205671.1"/>
    </source>
</evidence>
<gene>
    <name evidence="5" type="ORF">N7472_002119</name>
</gene>
<dbReference type="SUPFAM" id="SSF52540">
    <property type="entry name" value="P-loop containing nucleoside triphosphate hydrolases"/>
    <property type="match status" value="1"/>
</dbReference>
<dbReference type="EMBL" id="JAPQKP010000002">
    <property type="protein sequence ID" value="KAJ5205671.1"/>
    <property type="molecule type" value="Genomic_DNA"/>
</dbReference>
<sequence>MVYKMHINLSPGVEEVAVTSPAQDPDIPNPKLIHNAIWVKAYNNLKNDDETSEYILLDSVHSMKTFYIGMKEVTTRINWYSEMTDQLLQQNERPWQQVRNMLENDLCEIYQALLFYQIKSVCFYYKRQFEVYIRAMLKVDDWHGDLKSIADLEQPFQAKITQYRIELLVNTTNQFMSIGKDEAKLKYHDIMSSLFLIDPRCQMQDIENRKDKVIRDVYKWFLGCKEYQDFTNWESSSASTFLWINGQAGTGKTMLLIGIIHELMDQNPSPEAPEVLYFFYNGKDDNLNHASALIRSVMWFLLQQRPMLVRHLSEKYDNTKEKIFEGRFAFNNLSSVFKSMIQDPDLGRVVLIVDGLNECKDDDREQLIKFFQELRSTAPLMKCILSSRPLGEIEISIESAMKKTGFYTIFKLDDCSLKDPINIYISQKQLELEEIHEEYLDVEAAGNLITQLRGRASNTFIWVSLICQELSRTHPSYWSDILEYAPEQLTELYDFLLQRLEDPRPQMKTRFSNCKAVLALISITCRPLSLDEINLLAPLPKQNSLAVVRECRSFLAVQGDIVYPIHQSAQDYMSDKFEKLRDVSRQKVHLDVYRLSLGEQSGTLSEQSKAKESKAIYAFFEEHFLHWVEAMSLPGTISHTVSLISLLQTIFETNPDLKLSDFLSDGKRFLFKNLMIAGSAPLQVYDSALTFAPLYCNVRKMFEHELPRHISRLIVFESHWGVLRRTLDHCYALAMSFSPDGHSFVKSWEERVSVWDTETGYLRTSFELSGPIACVVFSPDQKLLISGLQDGSIVAWDMTLGEKRWETSVSEPLYFIAFSSDGVLMAVASDGDLHIFDTIHRTPRWHIKGDDTAPKYAISMLDFCPNAELLVSSCSGPVKVWNSKTGELIHGIDLSHIIDQSGDEPTFVAFSPDGKLLAASFSTAIYVFEVATWRKQWEVETKQRVGAVSFSSDGHQIALSTYANGIQIFNSETGNCLGEIGRAGNGGFNLLFSPAHPILASYVYNCMIKLWDMKLFPESANALIPAPHAGIVVEVRFSPTGQQVASRAGGMILVWDVSTGTIQHTFHTLRDMAEFMEFSYDGKWLVSYTDDRGDLKIWNTETGELERQLDKSNMCDRNSERSSGDERLLMSNSEDIFEEFGFQLGTLRTPTEIEFKDGWIVAHEKILWIPPDYRPFEQSYAIYNRLFVGGTGSGHVIFIEIEA</sequence>
<dbReference type="InterPro" id="IPR001680">
    <property type="entry name" value="WD40_rpt"/>
</dbReference>
<dbReference type="Proteomes" id="UP001150879">
    <property type="component" value="Unassembled WGS sequence"/>
</dbReference>
<reference evidence="5" key="2">
    <citation type="journal article" date="2023" name="IMA Fungus">
        <title>Comparative genomic study of the Penicillium genus elucidates a diverse pangenome and 15 lateral gene transfer events.</title>
        <authorList>
            <person name="Petersen C."/>
            <person name="Sorensen T."/>
            <person name="Nielsen M.R."/>
            <person name="Sondergaard T.E."/>
            <person name="Sorensen J.L."/>
            <person name="Fitzpatrick D.A."/>
            <person name="Frisvad J.C."/>
            <person name="Nielsen K.L."/>
        </authorList>
    </citation>
    <scope>NUCLEOTIDE SEQUENCE</scope>
    <source>
        <strain evidence="5">IBT 16849</strain>
    </source>
</reference>
<reference evidence="5" key="1">
    <citation type="submission" date="2022-11" db="EMBL/GenBank/DDBJ databases">
        <authorList>
            <person name="Petersen C."/>
        </authorList>
    </citation>
    <scope>NUCLEOTIDE SEQUENCE</scope>
    <source>
        <strain evidence="5">IBT 16849</strain>
    </source>
</reference>
<evidence type="ECO:0000256" key="1">
    <source>
        <dbReference type="ARBA" id="ARBA00022574"/>
    </source>
</evidence>
<dbReference type="SUPFAM" id="SSF50998">
    <property type="entry name" value="Quinoprotein alcohol dehydrogenase-like"/>
    <property type="match status" value="1"/>
</dbReference>
<evidence type="ECO:0000256" key="2">
    <source>
        <dbReference type="ARBA" id="ARBA00022737"/>
    </source>
</evidence>
<evidence type="ECO:0000256" key="3">
    <source>
        <dbReference type="PROSITE-ProRule" id="PRU00221"/>
    </source>
</evidence>
<dbReference type="InterPro" id="IPR002372">
    <property type="entry name" value="PQQ_rpt_dom"/>
</dbReference>
<dbReference type="InterPro" id="IPR031359">
    <property type="entry name" value="NACHT_N"/>
</dbReference>
<dbReference type="InterPro" id="IPR015943">
    <property type="entry name" value="WD40/YVTN_repeat-like_dom_sf"/>
</dbReference>
<dbReference type="Pfam" id="PF17100">
    <property type="entry name" value="NACHT_N"/>
    <property type="match status" value="1"/>
</dbReference>
<evidence type="ECO:0000259" key="4">
    <source>
        <dbReference type="PROSITE" id="PS50837"/>
    </source>
</evidence>
<organism evidence="5 6">
    <name type="scientific">Penicillium cf. griseofulvum</name>
    <dbReference type="NCBI Taxonomy" id="2972120"/>
    <lineage>
        <taxon>Eukaryota</taxon>
        <taxon>Fungi</taxon>
        <taxon>Dikarya</taxon>
        <taxon>Ascomycota</taxon>
        <taxon>Pezizomycotina</taxon>
        <taxon>Eurotiomycetes</taxon>
        <taxon>Eurotiomycetidae</taxon>
        <taxon>Eurotiales</taxon>
        <taxon>Aspergillaceae</taxon>
        <taxon>Penicillium</taxon>
    </lineage>
</organism>
<keyword evidence="1 3" id="KW-0853">WD repeat</keyword>
<accession>A0A9W9T1E5</accession>
<dbReference type="InterPro" id="IPR019775">
    <property type="entry name" value="WD40_repeat_CS"/>
</dbReference>
<dbReference type="Pfam" id="PF13360">
    <property type="entry name" value="PQQ_2"/>
    <property type="match status" value="1"/>
</dbReference>